<keyword evidence="4 7" id="KW-0812">Transmembrane</keyword>
<sequence length="416" mass="46084">MTRLLAPEMFGLMALANVVVAGVQMLTDMGINKSIIQNKDGVEQPFLNTAWALQILRGVSLAAIVWGFALTLWIVGPNGSSTNVYSHPDLPIVLAILASSLVISGFRPTKTAVANRDLQLGRITAIDLMTQIIGIVAMILWASYSPSVWALVAGTVISSVVRITAENICLSGVGNSWQWDRGYAKQIFHFGKWIFFTSLLSYWVLNGDRIILGFDINAHEMGIYSIAVFIVGSVRGALNTIMQKVMYPAMSRKLRESSDCTDMYYRFRLPLDFVICSLCGFLVVSGDQIVRLLYDERYSQAGIFLSFLSLGLIADRYRGLGLYYQAEGEPKKMMSVALSRALLLTIGLPFALFSYDLIGAVVFLGVYPIFIIPLQLYLKYKAGLMSVYREIAYTSFIVPGVAAGYFFTWLTSYVVN</sequence>
<feature type="transmembrane region" description="Helical" evidence="7">
    <location>
        <begin position="390"/>
        <end position="410"/>
    </location>
</feature>
<evidence type="ECO:0000313" key="8">
    <source>
        <dbReference type="EMBL" id="WGL15245.1"/>
    </source>
</evidence>
<protein>
    <submittedName>
        <fullName evidence="8">Oligosaccharide flippase family protein</fullName>
    </submittedName>
</protein>
<evidence type="ECO:0000256" key="6">
    <source>
        <dbReference type="ARBA" id="ARBA00023136"/>
    </source>
</evidence>
<keyword evidence="3" id="KW-1003">Cell membrane</keyword>
<dbReference type="InterPro" id="IPR050833">
    <property type="entry name" value="Poly_Biosynth_Transport"/>
</dbReference>
<comment type="subcellular location">
    <subcellularLocation>
        <location evidence="1">Cell membrane</location>
        <topology evidence="1">Multi-pass membrane protein</topology>
    </subcellularLocation>
</comment>
<evidence type="ECO:0000256" key="2">
    <source>
        <dbReference type="ARBA" id="ARBA00007430"/>
    </source>
</evidence>
<organism evidence="8 9">
    <name type="scientific">Microbulbifer bruguierae</name>
    <dbReference type="NCBI Taxonomy" id="3029061"/>
    <lineage>
        <taxon>Bacteria</taxon>
        <taxon>Pseudomonadati</taxon>
        <taxon>Pseudomonadota</taxon>
        <taxon>Gammaproteobacteria</taxon>
        <taxon>Cellvibrionales</taxon>
        <taxon>Microbulbiferaceae</taxon>
        <taxon>Microbulbifer</taxon>
    </lineage>
</organism>
<evidence type="ECO:0000256" key="3">
    <source>
        <dbReference type="ARBA" id="ARBA00022475"/>
    </source>
</evidence>
<dbReference type="EMBL" id="CP118605">
    <property type="protein sequence ID" value="WGL15245.1"/>
    <property type="molecule type" value="Genomic_DNA"/>
</dbReference>
<feature type="transmembrane region" description="Helical" evidence="7">
    <location>
        <begin position="148"/>
        <end position="165"/>
    </location>
</feature>
<dbReference type="PANTHER" id="PTHR30250:SF10">
    <property type="entry name" value="LIPOPOLYSACCHARIDE BIOSYNTHESIS PROTEIN WZXC"/>
    <property type="match status" value="1"/>
</dbReference>
<feature type="transmembrane region" description="Helical" evidence="7">
    <location>
        <begin position="120"/>
        <end position="142"/>
    </location>
</feature>
<feature type="transmembrane region" description="Helical" evidence="7">
    <location>
        <begin position="221"/>
        <end position="242"/>
    </location>
</feature>
<keyword evidence="9" id="KW-1185">Reference proteome</keyword>
<feature type="transmembrane region" description="Helical" evidence="7">
    <location>
        <begin position="358"/>
        <end position="378"/>
    </location>
</feature>
<proteinExistence type="inferred from homology"/>
<evidence type="ECO:0000256" key="5">
    <source>
        <dbReference type="ARBA" id="ARBA00022989"/>
    </source>
</evidence>
<evidence type="ECO:0000256" key="4">
    <source>
        <dbReference type="ARBA" id="ARBA00022692"/>
    </source>
</evidence>
<feature type="transmembrane region" description="Helical" evidence="7">
    <location>
        <begin position="12"/>
        <end position="31"/>
    </location>
</feature>
<keyword evidence="5 7" id="KW-1133">Transmembrane helix</keyword>
<keyword evidence="6 7" id="KW-0472">Membrane</keyword>
<feature type="transmembrane region" description="Helical" evidence="7">
    <location>
        <begin position="51"/>
        <end position="75"/>
    </location>
</feature>
<dbReference type="Proteomes" id="UP001236500">
    <property type="component" value="Chromosome"/>
</dbReference>
<name>A0ABY8N9T7_9GAMM</name>
<accession>A0ABY8N9T7</accession>
<evidence type="ECO:0000256" key="1">
    <source>
        <dbReference type="ARBA" id="ARBA00004651"/>
    </source>
</evidence>
<dbReference type="PANTHER" id="PTHR30250">
    <property type="entry name" value="PST FAMILY PREDICTED COLANIC ACID TRANSPORTER"/>
    <property type="match status" value="1"/>
</dbReference>
<feature type="transmembrane region" description="Helical" evidence="7">
    <location>
        <begin position="90"/>
        <end position="108"/>
    </location>
</feature>
<dbReference type="Pfam" id="PF13440">
    <property type="entry name" value="Polysacc_synt_3"/>
    <property type="match status" value="1"/>
</dbReference>
<comment type="similarity">
    <text evidence="2">Belongs to the polysaccharide synthase family.</text>
</comment>
<evidence type="ECO:0000256" key="7">
    <source>
        <dbReference type="SAM" id="Phobius"/>
    </source>
</evidence>
<reference evidence="8 9" key="1">
    <citation type="submission" date="2023-02" db="EMBL/GenBank/DDBJ databases">
        <title>Description and genomic characterization of Microbulbifer bruguierae sp. nov., isolated from the sediment of mangrove plant Bruguiera sexangula.</title>
        <authorList>
            <person name="Long M."/>
        </authorList>
    </citation>
    <scope>NUCLEOTIDE SEQUENCE [LARGE SCALE GENOMIC DNA]</scope>
    <source>
        <strain evidence="8 9">H12</strain>
    </source>
</reference>
<evidence type="ECO:0000313" key="9">
    <source>
        <dbReference type="Proteomes" id="UP001236500"/>
    </source>
</evidence>
<feature type="transmembrane region" description="Helical" evidence="7">
    <location>
        <begin position="186"/>
        <end position="205"/>
    </location>
</feature>
<feature type="transmembrane region" description="Helical" evidence="7">
    <location>
        <begin position="335"/>
        <end position="352"/>
    </location>
</feature>
<feature type="transmembrane region" description="Helical" evidence="7">
    <location>
        <begin position="297"/>
        <end position="314"/>
    </location>
</feature>
<gene>
    <name evidence="8" type="ORF">PVT68_10730</name>
</gene>
<feature type="transmembrane region" description="Helical" evidence="7">
    <location>
        <begin position="263"/>
        <end position="285"/>
    </location>
</feature>